<dbReference type="GO" id="GO:0005886">
    <property type="term" value="C:plasma membrane"/>
    <property type="evidence" value="ECO:0007669"/>
    <property type="project" value="UniProtKB-SubCell"/>
</dbReference>
<gene>
    <name evidence="12" type="primary">LOC113402060</name>
</gene>
<evidence type="ECO:0000256" key="7">
    <source>
        <dbReference type="ARBA" id="ARBA00023136"/>
    </source>
</evidence>
<dbReference type="PANTHER" id="PTHR21137">
    <property type="entry name" value="ODORANT RECEPTOR"/>
    <property type="match status" value="1"/>
</dbReference>
<keyword evidence="4 10" id="KW-0812">Transmembrane</keyword>
<dbReference type="GO" id="GO:0005549">
    <property type="term" value="F:odorant binding"/>
    <property type="evidence" value="ECO:0007669"/>
    <property type="project" value="InterPro"/>
</dbReference>
<feature type="transmembrane region" description="Helical" evidence="10">
    <location>
        <begin position="49"/>
        <end position="67"/>
    </location>
</feature>
<evidence type="ECO:0000313" key="11">
    <source>
        <dbReference type="Proteomes" id="UP001652626"/>
    </source>
</evidence>
<evidence type="ECO:0000256" key="10">
    <source>
        <dbReference type="RuleBase" id="RU351113"/>
    </source>
</evidence>
<keyword evidence="2" id="KW-1003">Cell membrane</keyword>
<evidence type="ECO:0000256" key="4">
    <source>
        <dbReference type="ARBA" id="ARBA00022692"/>
    </source>
</evidence>
<dbReference type="AlphaFoldDB" id="A0A8B8ILJ1"/>
<comment type="subcellular location">
    <subcellularLocation>
        <location evidence="1 10">Cell membrane</location>
        <topology evidence="1 10">Multi-pass membrane protein</topology>
    </subcellularLocation>
</comment>
<dbReference type="GO" id="GO:0004984">
    <property type="term" value="F:olfactory receptor activity"/>
    <property type="evidence" value="ECO:0007669"/>
    <property type="project" value="InterPro"/>
</dbReference>
<proteinExistence type="inferred from homology"/>
<keyword evidence="3 10" id="KW-0716">Sensory transduction</keyword>
<sequence>MYPNPRTDGKRKILIGCLILSVSPALMLACNDLRLRFLKNDMANLVRQSIIIICLTFVIIKLMITVFRSNEIRALFDGINEDYEKFNYLPEEYQQLVAETIKKSKSLEKIWLIIMSVTASSYPVLAGVCTLYSMMFSDNPRRFMVHEMEVFYLTTEQKYESPYFEILAIYSIFVVGVVFIEFTGFDGMFSVSVFHVSLKIKIFSLNLKYMFVDATDTPTIKKRIAKFVKDHCEVSRLIGEIQKCFEIWLVGIFVNAILQTGMALSQITTNVNKDINGVYYLFAVATIIHVYLPCYLISDVTYNAAEVANVAYSSSWEMVEDVNIKKCICLIITKAQIPIQFRALGMITFNMEMFVSILQTSYSMYTLLRK</sequence>
<keyword evidence="7 10" id="KW-0472">Membrane</keyword>
<dbReference type="PANTHER" id="PTHR21137:SF35">
    <property type="entry name" value="ODORANT RECEPTOR 19A-RELATED"/>
    <property type="match status" value="1"/>
</dbReference>
<feature type="transmembrane region" description="Helical" evidence="10">
    <location>
        <begin position="277"/>
        <end position="297"/>
    </location>
</feature>
<keyword evidence="5 10" id="KW-0552">Olfaction</keyword>
<reference evidence="12" key="1">
    <citation type="submission" date="2025-08" db="UniProtKB">
        <authorList>
            <consortium name="RefSeq"/>
        </authorList>
    </citation>
    <scope>IDENTIFICATION</scope>
    <source>
        <tissue evidence="12">Whole body</tissue>
    </source>
</reference>
<evidence type="ECO:0000256" key="1">
    <source>
        <dbReference type="ARBA" id="ARBA00004651"/>
    </source>
</evidence>
<evidence type="ECO:0000256" key="5">
    <source>
        <dbReference type="ARBA" id="ARBA00022725"/>
    </source>
</evidence>
<keyword evidence="8 10" id="KW-0675">Receptor</keyword>
<comment type="similarity">
    <text evidence="10">Belongs to the insect chemoreceptor superfamily. Heteromeric odorant receptor channel (TC 1.A.69) family.</text>
</comment>
<dbReference type="GO" id="GO:0007165">
    <property type="term" value="P:signal transduction"/>
    <property type="evidence" value="ECO:0007669"/>
    <property type="project" value="UniProtKB-KW"/>
</dbReference>
<comment type="caution">
    <text evidence="10">Lacks conserved residue(s) required for the propagation of feature annotation.</text>
</comment>
<evidence type="ECO:0000256" key="6">
    <source>
        <dbReference type="ARBA" id="ARBA00022989"/>
    </source>
</evidence>
<keyword evidence="6 10" id="KW-1133">Transmembrane helix</keyword>
<dbReference type="Proteomes" id="UP001652626">
    <property type="component" value="Chromosome 9"/>
</dbReference>
<evidence type="ECO:0000256" key="8">
    <source>
        <dbReference type="ARBA" id="ARBA00023170"/>
    </source>
</evidence>
<dbReference type="OrthoDB" id="7351552at2759"/>
<evidence type="ECO:0000256" key="3">
    <source>
        <dbReference type="ARBA" id="ARBA00022606"/>
    </source>
</evidence>
<dbReference type="OMA" id="HIYLPCY"/>
<feature type="transmembrane region" description="Helical" evidence="10">
    <location>
        <begin position="110"/>
        <end position="135"/>
    </location>
</feature>
<dbReference type="InterPro" id="IPR004117">
    <property type="entry name" value="7tm6_olfct_rcpt"/>
</dbReference>
<keyword evidence="9 10" id="KW-0807">Transducer</keyword>
<name>A0A8B8ILJ1_VANTA</name>
<feature type="transmembrane region" description="Helical" evidence="10">
    <location>
        <begin position="167"/>
        <end position="194"/>
    </location>
</feature>
<feature type="transmembrane region" description="Helical" evidence="10">
    <location>
        <begin position="12"/>
        <end position="29"/>
    </location>
</feature>
<dbReference type="PROSITE" id="PS51257">
    <property type="entry name" value="PROKAR_LIPOPROTEIN"/>
    <property type="match status" value="1"/>
</dbReference>
<dbReference type="Pfam" id="PF02949">
    <property type="entry name" value="7tm_6"/>
    <property type="match status" value="1"/>
</dbReference>
<dbReference type="RefSeq" id="XP_026497968.2">
    <property type="nucleotide sequence ID" value="XM_026642183.2"/>
</dbReference>
<evidence type="ECO:0000256" key="2">
    <source>
        <dbReference type="ARBA" id="ARBA00022475"/>
    </source>
</evidence>
<accession>A0A8B8ILJ1</accession>
<protein>
    <recommendedName>
        <fullName evidence="10">Odorant receptor</fullName>
    </recommendedName>
</protein>
<feature type="transmembrane region" description="Helical" evidence="10">
    <location>
        <begin position="245"/>
        <end position="265"/>
    </location>
</feature>
<evidence type="ECO:0000313" key="12">
    <source>
        <dbReference type="RefSeq" id="XP_026497968.2"/>
    </source>
</evidence>
<evidence type="ECO:0000256" key="9">
    <source>
        <dbReference type="ARBA" id="ARBA00023224"/>
    </source>
</evidence>
<keyword evidence="11" id="KW-1185">Reference proteome</keyword>
<organism evidence="11 12">
    <name type="scientific">Vanessa tameamea</name>
    <name type="common">Kamehameha butterfly</name>
    <dbReference type="NCBI Taxonomy" id="334116"/>
    <lineage>
        <taxon>Eukaryota</taxon>
        <taxon>Metazoa</taxon>
        <taxon>Ecdysozoa</taxon>
        <taxon>Arthropoda</taxon>
        <taxon>Hexapoda</taxon>
        <taxon>Insecta</taxon>
        <taxon>Pterygota</taxon>
        <taxon>Neoptera</taxon>
        <taxon>Endopterygota</taxon>
        <taxon>Lepidoptera</taxon>
        <taxon>Glossata</taxon>
        <taxon>Ditrysia</taxon>
        <taxon>Papilionoidea</taxon>
        <taxon>Nymphalidae</taxon>
        <taxon>Nymphalinae</taxon>
        <taxon>Vanessa</taxon>
    </lineage>
</organism>
<dbReference type="GeneID" id="113402060"/>